<comment type="caution">
    <text evidence="1">The sequence shown here is derived from an EMBL/GenBank/DDBJ whole genome shotgun (WGS) entry which is preliminary data.</text>
</comment>
<dbReference type="EMBL" id="JABFAB010000009">
    <property type="protein sequence ID" value="MBA0660786.1"/>
    <property type="molecule type" value="Genomic_DNA"/>
</dbReference>
<protein>
    <submittedName>
        <fullName evidence="1">Uncharacterized protein</fullName>
    </submittedName>
</protein>
<accession>A0A7J8VDA2</accession>
<evidence type="ECO:0000313" key="1">
    <source>
        <dbReference type="EMBL" id="MBA0660786.1"/>
    </source>
</evidence>
<evidence type="ECO:0000313" key="2">
    <source>
        <dbReference type="Proteomes" id="UP000593573"/>
    </source>
</evidence>
<proteinExistence type="predicted"/>
<sequence>MLIGLIWDDIMMRVIIINDT</sequence>
<reference evidence="1 2" key="1">
    <citation type="journal article" date="2019" name="Genome Biol. Evol.">
        <title>Insights into the evolution of the New World diploid cottons (Gossypium, subgenus Houzingenia) based on genome sequencing.</title>
        <authorList>
            <person name="Grover C.E."/>
            <person name="Arick M.A. 2nd"/>
            <person name="Thrash A."/>
            <person name="Conover J.L."/>
            <person name="Sanders W.S."/>
            <person name="Peterson D.G."/>
            <person name="Frelichowski J.E."/>
            <person name="Scheffler J.A."/>
            <person name="Scheffler B.E."/>
            <person name="Wendel J.F."/>
        </authorList>
    </citation>
    <scope>NUCLEOTIDE SEQUENCE [LARGE SCALE GENOMIC DNA]</scope>
    <source>
        <strain evidence="1">57</strain>
        <tissue evidence="1">Leaf</tissue>
    </source>
</reference>
<dbReference type="AlphaFoldDB" id="A0A7J8VDA2"/>
<name>A0A7J8VDA2_9ROSI</name>
<keyword evidence="2" id="KW-1185">Reference proteome</keyword>
<dbReference type="Proteomes" id="UP000593573">
    <property type="component" value="Unassembled WGS sequence"/>
</dbReference>
<gene>
    <name evidence="1" type="ORF">Goklo_012753</name>
</gene>
<organism evidence="1 2">
    <name type="scientific">Gossypium klotzschianum</name>
    <dbReference type="NCBI Taxonomy" id="34286"/>
    <lineage>
        <taxon>Eukaryota</taxon>
        <taxon>Viridiplantae</taxon>
        <taxon>Streptophyta</taxon>
        <taxon>Embryophyta</taxon>
        <taxon>Tracheophyta</taxon>
        <taxon>Spermatophyta</taxon>
        <taxon>Magnoliopsida</taxon>
        <taxon>eudicotyledons</taxon>
        <taxon>Gunneridae</taxon>
        <taxon>Pentapetalae</taxon>
        <taxon>rosids</taxon>
        <taxon>malvids</taxon>
        <taxon>Malvales</taxon>
        <taxon>Malvaceae</taxon>
        <taxon>Malvoideae</taxon>
        <taxon>Gossypium</taxon>
    </lineage>
</organism>